<feature type="modified residue" description="N5-methylglutamine" evidence="4">
    <location>
        <position position="233"/>
    </location>
</feature>
<dbReference type="GO" id="GO:0005737">
    <property type="term" value="C:cytoplasm"/>
    <property type="evidence" value="ECO:0007669"/>
    <property type="project" value="UniProtKB-SubCell"/>
</dbReference>
<evidence type="ECO:0000256" key="4">
    <source>
        <dbReference type="HAMAP-Rule" id="MF_00094"/>
    </source>
</evidence>
<sequence length="347" mass="39240">MSDLRARLSDLKTKLRLDEIQVEKQNLLKEMEEGDFWGKTDAQKKSQRLSEIDDILSTHKEVELAIGDAETAVELGDEIEKYQGIAQSALAKLEMSTYLSGRFDGLDAILSIHAGAGGTEAMDWSQMLERMYLRYGERKGWSYEVIDETMGEEAGIKSVTVKFKGQNAYGLLKREQGTHRLVRQSPFNADKLRQTSFSLVEVLPAVEEDTPEVIVCDEDVEWQFFRAGGHGGQNVNKVSTAVRLIHKPTGIVIVSSQERYQQSNRDICLRQLKAKLWEIDESKRIAEISSAKGEYKVASFGNQIRSYVLHPYKLVKDVRTEYETSQAEQVLDGDLDAFIQAELKILP</sequence>
<dbReference type="Pfam" id="PF03462">
    <property type="entry name" value="PCRF"/>
    <property type="match status" value="1"/>
</dbReference>
<proteinExistence type="inferred from homology"/>
<dbReference type="InterPro" id="IPR004374">
    <property type="entry name" value="PrfB"/>
</dbReference>
<comment type="similarity">
    <text evidence="1 4">Belongs to the prokaryotic/mitochondrial release factor family.</text>
</comment>
<gene>
    <name evidence="4" type="primary">prfB</name>
    <name evidence="7" type="ORF">COT54_00740</name>
</gene>
<dbReference type="Gene3D" id="3.30.70.1660">
    <property type="match status" value="1"/>
</dbReference>
<comment type="subcellular location">
    <subcellularLocation>
        <location evidence="4">Cytoplasm</location>
    </subcellularLocation>
</comment>
<dbReference type="InterPro" id="IPR005139">
    <property type="entry name" value="PCRF"/>
</dbReference>
<dbReference type="NCBIfam" id="TIGR00020">
    <property type="entry name" value="prfB"/>
    <property type="match status" value="1"/>
</dbReference>
<dbReference type="PANTHER" id="PTHR43116:SF3">
    <property type="entry name" value="CLASS I PEPTIDE CHAIN RELEASE FACTOR"/>
    <property type="match status" value="1"/>
</dbReference>
<evidence type="ECO:0000313" key="8">
    <source>
        <dbReference type="Proteomes" id="UP000229574"/>
    </source>
</evidence>
<evidence type="ECO:0000256" key="1">
    <source>
        <dbReference type="ARBA" id="ARBA00010835"/>
    </source>
</evidence>
<dbReference type="PROSITE" id="PS00745">
    <property type="entry name" value="RF_PROK_I"/>
    <property type="match status" value="1"/>
</dbReference>
<reference evidence="8" key="1">
    <citation type="submission" date="2017-09" db="EMBL/GenBank/DDBJ databases">
        <title>Depth-based differentiation of microbial function through sediment-hosted aquifers and enrichment of novel symbionts in the deep terrestrial subsurface.</title>
        <authorList>
            <person name="Probst A.J."/>
            <person name="Ladd B."/>
            <person name="Jarett J.K."/>
            <person name="Geller-Mcgrath D.E."/>
            <person name="Sieber C.M.K."/>
            <person name="Emerson J.B."/>
            <person name="Anantharaman K."/>
            <person name="Thomas B.C."/>
            <person name="Malmstrom R."/>
            <person name="Stieglmeier M."/>
            <person name="Klingl A."/>
            <person name="Woyke T."/>
            <person name="Ryan C.M."/>
            <person name="Banfield J.F."/>
        </authorList>
    </citation>
    <scope>NUCLEOTIDE SEQUENCE [LARGE SCALE GENOMIC DNA]</scope>
</reference>
<evidence type="ECO:0000256" key="5">
    <source>
        <dbReference type="NCBIfam" id="TIGR00020"/>
    </source>
</evidence>
<dbReference type="Pfam" id="PF00472">
    <property type="entry name" value="RF-1"/>
    <property type="match status" value="1"/>
</dbReference>
<keyword evidence="2 4" id="KW-0488">Methylation</keyword>
<organism evidence="7 8">
    <name type="scientific">Candidatus Collierbacteria bacterium CG09_land_8_20_14_0_10_46_12</name>
    <dbReference type="NCBI Taxonomy" id="1974533"/>
    <lineage>
        <taxon>Bacteria</taxon>
        <taxon>Candidatus Collieribacteriota</taxon>
    </lineage>
</organism>
<keyword evidence="3 4" id="KW-0648">Protein biosynthesis</keyword>
<dbReference type="PANTHER" id="PTHR43116">
    <property type="entry name" value="PEPTIDE CHAIN RELEASE FACTOR 2"/>
    <property type="match status" value="1"/>
</dbReference>
<accession>A0A2H0WZT9</accession>
<comment type="caution">
    <text evidence="7">The sequence shown here is derived from an EMBL/GenBank/DDBJ whole genome shotgun (WGS) entry which is preliminary data.</text>
</comment>
<evidence type="ECO:0000259" key="6">
    <source>
        <dbReference type="PROSITE" id="PS00745"/>
    </source>
</evidence>
<dbReference type="GO" id="GO:0016149">
    <property type="term" value="F:translation release factor activity, codon specific"/>
    <property type="evidence" value="ECO:0007669"/>
    <property type="project" value="UniProtKB-UniRule"/>
</dbReference>
<dbReference type="Gene3D" id="3.30.160.20">
    <property type="match status" value="1"/>
</dbReference>
<evidence type="ECO:0000256" key="2">
    <source>
        <dbReference type="ARBA" id="ARBA00022481"/>
    </source>
</evidence>
<dbReference type="InterPro" id="IPR045853">
    <property type="entry name" value="Pep_chain_release_fac_I_sf"/>
</dbReference>
<dbReference type="SUPFAM" id="SSF75620">
    <property type="entry name" value="Release factor"/>
    <property type="match status" value="1"/>
</dbReference>
<dbReference type="Gene3D" id="1.20.58.410">
    <property type="entry name" value="Release factor"/>
    <property type="match status" value="1"/>
</dbReference>
<dbReference type="SMART" id="SM00937">
    <property type="entry name" value="PCRF"/>
    <property type="match status" value="1"/>
</dbReference>
<dbReference type="AlphaFoldDB" id="A0A2H0WZT9"/>
<keyword evidence="4" id="KW-0963">Cytoplasm</keyword>
<dbReference type="Proteomes" id="UP000229574">
    <property type="component" value="Unassembled WGS sequence"/>
</dbReference>
<evidence type="ECO:0000313" key="7">
    <source>
        <dbReference type="EMBL" id="PIS18164.1"/>
    </source>
</evidence>
<feature type="domain" description="Prokaryotic-type class I peptide chain release factors" evidence="6">
    <location>
        <begin position="226"/>
        <end position="242"/>
    </location>
</feature>
<comment type="function">
    <text evidence="4">Peptide chain release factor 2 directs the termination of translation in response to the peptide chain termination codons UGA and UAA.</text>
</comment>
<dbReference type="InterPro" id="IPR000352">
    <property type="entry name" value="Pep_chain_release_fac_I"/>
</dbReference>
<dbReference type="HAMAP" id="MF_00094">
    <property type="entry name" value="Rel_fac_2"/>
    <property type="match status" value="1"/>
</dbReference>
<evidence type="ECO:0000256" key="3">
    <source>
        <dbReference type="ARBA" id="ARBA00022917"/>
    </source>
</evidence>
<comment type="PTM">
    <text evidence="4">Methylated by PrmC. Methylation increases the termination efficiency of RF2.</text>
</comment>
<dbReference type="EMBL" id="PEYY01000030">
    <property type="protein sequence ID" value="PIS18164.1"/>
    <property type="molecule type" value="Genomic_DNA"/>
</dbReference>
<name>A0A2H0WZT9_9BACT</name>
<protein>
    <recommendedName>
        <fullName evidence="4 5">Peptide chain release factor 2</fullName>
        <shortName evidence="4">RF-2</shortName>
    </recommendedName>
</protein>